<dbReference type="GO" id="GO:0008236">
    <property type="term" value="F:serine-type peptidase activity"/>
    <property type="evidence" value="ECO:0007669"/>
    <property type="project" value="InterPro"/>
</dbReference>
<dbReference type="SUPFAM" id="SSF50156">
    <property type="entry name" value="PDZ domain-like"/>
    <property type="match status" value="1"/>
</dbReference>
<accession>A0A552V9U1</accession>
<dbReference type="Pfam" id="PF03572">
    <property type="entry name" value="Peptidase_S41"/>
    <property type="match status" value="1"/>
</dbReference>
<dbReference type="CDD" id="cd07561">
    <property type="entry name" value="Peptidase_S41_CPP_like"/>
    <property type="match status" value="1"/>
</dbReference>
<evidence type="ECO:0000259" key="2">
    <source>
        <dbReference type="SMART" id="SM00245"/>
    </source>
</evidence>
<dbReference type="Gene3D" id="2.30.42.10">
    <property type="match status" value="1"/>
</dbReference>
<dbReference type="SUPFAM" id="SSF52096">
    <property type="entry name" value="ClpP/crotonase"/>
    <property type="match status" value="1"/>
</dbReference>
<dbReference type="InterPro" id="IPR005151">
    <property type="entry name" value="Tail-specific_protease"/>
</dbReference>
<protein>
    <submittedName>
        <fullName evidence="3">Peptidase S41</fullName>
    </submittedName>
</protein>
<keyword evidence="1" id="KW-0732">Signal</keyword>
<comment type="caution">
    <text evidence="3">The sequence shown here is derived from an EMBL/GenBank/DDBJ whole genome shotgun (WGS) entry which is preliminary data.</text>
</comment>
<feature type="signal peptide" evidence="1">
    <location>
        <begin position="1"/>
        <end position="24"/>
    </location>
</feature>
<dbReference type="Proteomes" id="UP000320643">
    <property type="component" value="Unassembled WGS sequence"/>
</dbReference>
<dbReference type="InterPro" id="IPR036034">
    <property type="entry name" value="PDZ_sf"/>
</dbReference>
<dbReference type="GO" id="GO:0030288">
    <property type="term" value="C:outer membrane-bounded periplasmic space"/>
    <property type="evidence" value="ECO:0007669"/>
    <property type="project" value="TreeGrafter"/>
</dbReference>
<gene>
    <name evidence="3" type="ORF">FMM05_00945</name>
</gene>
<evidence type="ECO:0000256" key="1">
    <source>
        <dbReference type="SAM" id="SignalP"/>
    </source>
</evidence>
<dbReference type="PANTHER" id="PTHR32060">
    <property type="entry name" value="TAIL-SPECIFIC PROTEASE"/>
    <property type="match status" value="1"/>
</dbReference>
<dbReference type="OrthoDB" id="7168509at2"/>
<evidence type="ECO:0000313" key="4">
    <source>
        <dbReference type="Proteomes" id="UP000320643"/>
    </source>
</evidence>
<dbReference type="PROSITE" id="PS51257">
    <property type="entry name" value="PROKAR_LIPOPROTEIN"/>
    <property type="match status" value="1"/>
</dbReference>
<dbReference type="PANTHER" id="PTHR32060:SF30">
    <property type="entry name" value="CARBOXY-TERMINAL PROCESSING PROTEASE CTPA"/>
    <property type="match status" value="1"/>
</dbReference>
<name>A0A552V9U1_9FLAO</name>
<dbReference type="RefSeq" id="WP_143371461.1">
    <property type="nucleotide sequence ID" value="NZ_VJVZ01000001.1"/>
</dbReference>
<feature type="domain" description="Tail specific protease" evidence="2">
    <location>
        <begin position="178"/>
        <end position="395"/>
    </location>
</feature>
<evidence type="ECO:0000313" key="3">
    <source>
        <dbReference type="EMBL" id="TRW27235.1"/>
    </source>
</evidence>
<dbReference type="InterPro" id="IPR041613">
    <property type="entry name" value="Pept_S41_N"/>
</dbReference>
<dbReference type="Pfam" id="PF18294">
    <property type="entry name" value="Pept_S41_N"/>
    <property type="match status" value="1"/>
</dbReference>
<dbReference type="InterPro" id="IPR029045">
    <property type="entry name" value="ClpP/crotonase-like_dom_sf"/>
</dbReference>
<dbReference type="Gene3D" id="3.90.226.10">
    <property type="entry name" value="2-enoyl-CoA Hydratase, Chain A, domain 1"/>
    <property type="match status" value="1"/>
</dbReference>
<feature type="chain" id="PRO_5022194915" evidence="1">
    <location>
        <begin position="25"/>
        <end position="456"/>
    </location>
</feature>
<dbReference type="GO" id="GO:0004175">
    <property type="term" value="F:endopeptidase activity"/>
    <property type="evidence" value="ECO:0007669"/>
    <property type="project" value="TreeGrafter"/>
</dbReference>
<keyword evidence="4" id="KW-1185">Reference proteome</keyword>
<dbReference type="Gene3D" id="3.30.750.170">
    <property type="match status" value="1"/>
</dbReference>
<proteinExistence type="predicted"/>
<dbReference type="EMBL" id="VJVZ01000001">
    <property type="protein sequence ID" value="TRW27235.1"/>
    <property type="molecule type" value="Genomic_DNA"/>
</dbReference>
<dbReference type="SMART" id="SM00245">
    <property type="entry name" value="TSPc"/>
    <property type="match status" value="1"/>
</dbReference>
<dbReference type="GO" id="GO:0007165">
    <property type="term" value="P:signal transduction"/>
    <property type="evidence" value="ECO:0007669"/>
    <property type="project" value="TreeGrafter"/>
</dbReference>
<sequence length="456" mass="50537">MVRIKNYIKIVSLILILTAYSCQNDDAPEVLNEGTDEFTNNWIYEQMQRYYYYNSSLPSRGDLKKLPQDYFLGLLHPQDRFSYAVNLNDASTYPQSLRNSFGFNISFIEHEGQVLGVVLYVLQDSPAQYAGLQRGQYINAINAVPVNHENYNNLYEELSASQNAQLTVMDYHENTGFSAPYVKNITKGTVLLQPVRGKIIQEQNHTVGYIQIPHFDVGLSQALLNAFLNFKSQGVDEVVVDLRYNGGGDVSSATALAILLAPNIQADQQFIRFTGNANGGVVNQSFTEALKTNETQVSFEALRSAHPSIGRVFILCSSHTASASEIIINNLRPFMQVITIGSKTMGKDVATFPIENDMASTDEEKWILYPAIYKISNANGEGNYAAGITPSIDLEELGELSIHPLGEPNEVLLSQSLAIITGTERINTGKNVMQTQKNIGSINDAEPIIMNNLSLR</sequence>
<dbReference type="AlphaFoldDB" id="A0A552V9U1"/>
<dbReference type="GO" id="GO:0006508">
    <property type="term" value="P:proteolysis"/>
    <property type="evidence" value="ECO:0007669"/>
    <property type="project" value="InterPro"/>
</dbReference>
<organism evidence="3 4">
    <name type="scientific">Flavobacterium zepuense</name>
    <dbReference type="NCBI Taxonomy" id="2593302"/>
    <lineage>
        <taxon>Bacteria</taxon>
        <taxon>Pseudomonadati</taxon>
        <taxon>Bacteroidota</taxon>
        <taxon>Flavobacteriia</taxon>
        <taxon>Flavobacteriales</taxon>
        <taxon>Flavobacteriaceae</taxon>
        <taxon>Flavobacterium</taxon>
    </lineage>
</organism>
<reference evidence="3 4" key="1">
    <citation type="submission" date="2019-07" db="EMBL/GenBank/DDBJ databases">
        <title>Flavobacterium sp. nov., isolated from glacier ice.</title>
        <authorList>
            <person name="Liu Q."/>
            <person name="Xin Y.-H."/>
        </authorList>
    </citation>
    <scope>NUCLEOTIDE SEQUENCE [LARGE SCALE GENOMIC DNA]</scope>
    <source>
        <strain evidence="3 4">ZT4R6</strain>
    </source>
</reference>